<dbReference type="PROSITE" id="PS50011">
    <property type="entry name" value="PROTEIN_KINASE_DOM"/>
    <property type="match status" value="1"/>
</dbReference>
<dbReference type="GO" id="GO:0036503">
    <property type="term" value="P:ERAD pathway"/>
    <property type="evidence" value="ECO:0007669"/>
    <property type="project" value="TreeGrafter"/>
</dbReference>
<dbReference type="PROSITE" id="PS52044">
    <property type="entry name" value="VLRF1"/>
    <property type="match status" value="1"/>
</dbReference>
<dbReference type="Pfam" id="PF18826">
    <property type="entry name" value="bVLRF1"/>
    <property type="match status" value="1"/>
</dbReference>
<dbReference type="SUPFAM" id="SSF48403">
    <property type="entry name" value="Ankyrin repeat"/>
    <property type="match status" value="1"/>
</dbReference>
<comment type="subcellular location">
    <subcellularLocation>
        <location evidence="1">Cytoplasm</location>
    </subcellularLocation>
</comment>
<dbReference type="GO" id="GO:0004672">
    <property type="term" value="F:protein kinase activity"/>
    <property type="evidence" value="ECO:0007669"/>
    <property type="project" value="InterPro"/>
</dbReference>
<feature type="domain" description="Protein kinase" evidence="13">
    <location>
        <begin position="658"/>
        <end position="976"/>
    </location>
</feature>
<sequence>MPAPETRSVFEAAQDPVLLHGLTLVTGVAADAWAAEPAPVSQEKPADASSEEQAHGVPEVPERMCCSTCGQVFGSRKEQTEHYRLDWHRFNLKQRLLGRQTLPVEVFEEKTRAGDVSSISGSDSESSDESSESELLPSASDSPGTPQAPRSHKVLLRNAKGQLISTYRCGGSEEPAELTASLQSLSASTCWVVLMMGGGHFAGAVFRGPQVQEHKTFHRYTVRARRGTAQGLRDAQTPGSAPRSAGASLRRYNEAALLKDIQDLLAAWAQHLNEAQRIFLRAPRHNQALLFGGRNPPLTRGDPRICHIPLSTRRATLREVLRVHATLASLQVYGKDTPLEDITGSPKKGWQKRQWKAEMDPPQEDTSAPEEGEEEEEESPAGELETVEVTLGTLDLREFEVMPKRNRKRRKKRDKKVEKGPHAEDSGCHGTQRGQPGLELLTELQGEAGAEPLPWGDGGDTQTQLRDALFTACKTGDVGTLRHLLGLPESGGLPGDHEDGKDAQPLDMPLCLLNQPVDERGCTLLHVAARAGKAEAVCLLLEAGADPALRDGQERTPYCVSADKLTRNTFRKFMVDHPDKYDYSRAKVPGPLTQEMEAKKLEKKRAQKAQRKQREQAQREEQQRWEQEQREKQRFASLSDREKRALAAERRLAAQLQDTGTTLANIRGFSYVDLVEGLRDGRFYALKRILCHDKEDRQAALHEVEMHGLFDHPNILRLEAHCMVEKGAKHEAWLLLPYVKGGTLWSEVEALRGKGTFMPEQRILVILHGICRGLQAIHSKGYAHRWGSGSPSWGGWQVARRALGDIHLRRDLKPTNVLLDEGDRPVLMDLGSMNQARIEVNSSREAMAVQDWAAQRCTISYRAPELFTVPSQCVIDERTDIWVRICPPAPIPLPRGCPDPAALQSLGCVLYCMMFGEGPYDAIFQKGDSVALAVQNPIVVPPTTRYSAALQRLLSSMMTLNPQERPSINDVLHQLEGLQPAPAGQDTTQI</sequence>
<dbReference type="SMART" id="SM00248">
    <property type="entry name" value="ANK"/>
    <property type="match status" value="2"/>
</dbReference>
<comment type="similarity">
    <text evidence="2 11">Belongs to the ANKZF1/VMS1 family.</text>
</comment>
<dbReference type="InterPro" id="IPR013087">
    <property type="entry name" value="Znf_C2H2_type"/>
</dbReference>
<feature type="compositionally biased region" description="Basic and acidic residues" evidence="12">
    <location>
        <begin position="612"/>
        <end position="640"/>
    </location>
</feature>
<evidence type="ECO:0000256" key="3">
    <source>
        <dbReference type="ARBA" id="ARBA00022490"/>
    </source>
</evidence>
<organism evidence="15 16">
    <name type="scientific">Mycteria americana</name>
    <name type="common">Wood stork</name>
    <dbReference type="NCBI Taxonomy" id="33587"/>
    <lineage>
        <taxon>Eukaryota</taxon>
        <taxon>Metazoa</taxon>
        <taxon>Chordata</taxon>
        <taxon>Craniata</taxon>
        <taxon>Vertebrata</taxon>
        <taxon>Euteleostomi</taxon>
        <taxon>Archelosauria</taxon>
        <taxon>Archosauria</taxon>
        <taxon>Dinosauria</taxon>
        <taxon>Saurischia</taxon>
        <taxon>Theropoda</taxon>
        <taxon>Coelurosauria</taxon>
        <taxon>Aves</taxon>
        <taxon>Neognathae</taxon>
        <taxon>Neoaves</taxon>
        <taxon>Aequornithes</taxon>
        <taxon>Ciconiiformes</taxon>
        <taxon>Ciconiidae</taxon>
        <taxon>Mycteria</taxon>
    </lineage>
</organism>
<feature type="region of interest" description="Disordered" evidence="12">
    <location>
        <begin position="36"/>
        <end position="59"/>
    </location>
</feature>
<dbReference type="CDD" id="cd13986">
    <property type="entry name" value="STKc_16"/>
    <property type="match status" value="1"/>
</dbReference>
<protein>
    <submittedName>
        <fullName evidence="15">Uncharacterized protein</fullName>
    </submittedName>
</protein>
<dbReference type="PROSITE" id="PS50088">
    <property type="entry name" value="ANK_REPEAT"/>
    <property type="match status" value="1"/>
</dbReference>
<evidence type="ECO:0000256" key="6">
    <source>
        <dbReference type="ARBA" id="ARBA00022759"/>
    </source>
</evidence>
<keyword evidence="8 10" id="KW-0040">ANK repeat</keyword>
<evidence type="ECO:0000256" key="1">
    <source>
        <dbReference type="ARBA" id="ARBA00004496"/>
    </source>
</evidence>
<gene>
    <name evidence="15" type="ORF">QYF61_020244</name>
</gene>
<feature type="compositionally biased region" description="Low complexity" evidence="12">
    <location>
        <begin position="133"/>
        <end position="142"/>
    </location>
</feature>
<evidence type="ECO:0000313" key="15">
    <source>
        <dbReference type="EMBL" id="KAK4817578.1"/>
    </source>
</evidence>
<evidence type="ECO:0000256" key="11">
    <source>
        <dbReference type="PROSITE-ProRule" id="PRU01389"/>
    </source>
</evidence>
<dbReference type="GO" id="GO:0016787">
    <property type="term" value="F:hydrolase activity"/>
    <property type="evidence" value="ECO:0007669"/>
    <property type="project" value="UniProtKB-KW"/>
</dbReference>
<dbReference type="InterPro" id="IPR047139">
    <property type="entry name" value="ANKZ1/VMS1"/>
</dbReference>
<dbReference type="Pfam" id="PF00023">
    <property type="entry name" value="Ank"/>
    <property type="match status" value="1"/>
</dbReference>
<accession>A0AAN7S3X4</accession>
<dbReference type="Pfam" id="PF00069">
    <property type="entry name" value="Pkinase"/>
    <property type="match status" value="1"/>
</dbReference>
<dbReference type="InterPro" id="IPR041175">
    <property type="entry name" value="VLRF1/Vms1"/>
</dbReference>
<dbReference type="InterPro" id="IPR002110">
    <property type="entry name" value="Ankyrin_rpt"/>
</dbReference>
<evidence type="ECO:0000259" key="14">
    <source>
        <dbReference type="PROSITE" id="PS52044"/>
    </source>
</evidence>
<feature type="region of interest" description="Disordered" evidence="12">
    <location>
        <begin position="110"/>
        <end position="150"/>
    </location>
</feature>
<dbReference type="SUPFAM" id="SSF56112">
    <property type="entry name" value="Protein kinase-like (PK-like)"/>
    <property type="match status" value="1"/>
</dbReference>
<keyword evidence="9" id="KW-0175">Coiled coil</keyword>
<feature type="domain" description="VLRF1" evidence="14">
    <location>
        <begin position="187"/>
        <end position="330"/>
    </location>
</feature>
<keyword evidence="3 11" id="KW-0963">Cytoplasm</keyword>
<evidence type="ECO:0000256" key="9">
    <source>
        <dbReference type="ARBA" id="ARBA00023054"/>
    </source>
</evidence>
<keyword evidence="7 11" id="KW-0378">Hydrolase</keyword>
<evidence type="ECO:0000256" key="10">
    <source>
        <dbReference type="PROSITE-ProRule" id="PRU00023"/>
    </source>
</evidence>
<feature type="region of interest" description="Disordered" evidence="12">
    <location>
        <begin position="599"/>
        <end position="640"/>
    </location>
</feature>
<dbReference type="Gene3D" id="1.25.40.20">
    <property type="entry name" value="Ankyrin repeat-containing domain"/>
    <property type="match status" value="1"/>
</dbReference>
<reference evidence="15 16" key="1">
    <citation type="journal article" date="2023" name="J. Hered.">
        <title>Chromosome-level genome of the wood stork (Mycteria americana) provides insight into avian chromosome evolution.</title>
        <authorList>
            <person name="Flamio R. Jr."/>
            <person name="Ramstad K.M."/>
        </authorList>
    </citation>
    <scope>NUCLEOTIDE SEQUENCE [LARGE SCALE GENOMIC DNA]</scope>
    <source>
        <strain evidence="15">JAX WOST 10</strain>
    </source>
</reference>
<evidence type="ECO:0000256" key="2">
    <source>
        <dbReference type="ARBA" id="ARBA00009262"/>
    </source>
</evidence>
<feature type="region of interest" description="Disordered" evidence="12">
    <location>
        <begin position="337"/>
        <end position="435"/>
    </location>
</feature>
<dbReference type="InterPro" id="IPR011009">
    <property type="entry name" value="Kinase-like_dom_sf"/>
</dbReference>
<evidence type="ECO:0000313" key="16">
    <source>
        <dbReference type="Proteomes" id="UP001333110"/>
    </source>
</evidence>
<feature type="compositionally biased region" description="Basic and acidic residues" evidence="12">
    <location>
        <begin position="415"/>
        <end position="427"/>
    </location>
</feature>
<dbReference type="InterPro" id="IPR036770">
    <property type="entry name" value="Ankyrin_rpt-contain_sf"/>
</dbReference>
<dbReference type="GO" id="GO:0005737">
    <property type="term" value="C:cytoplasm"/>
    <property type="evidence" value="ECO:0007669"/>
    <property type="project" value="UniProtKB-SubCell"/>
</dbReference>
<dbReference type="Gene3D" id="3.30.200.20">
    <property type="entry name" value="Phosphorylase Kinase, domain 1"/>
    <property type="match status" value="1"/>
</dbReference>
<dbReference type="InterPro" id="IPR000719">
    <property type="entry name" value="Prot_kinase_dom"/>
</dbReference>
<dbReference type="GO" id="GO:0004519">
    <property type="term" value="F:endonuclease activity"/>
    <property type="evidence" value="ECO:0007669"/>
    <property type="project" value="UniProtKB-KW"/>
</dbReference>
<feature type="compositionally biased region" description="Basic residues" evidence="12">
    <location>
        <begin position="601"/>
        <end position="611"/>
    </location>
</feature>
<dbReference type="PANTHER" id="PTHR16036:SF2">
    <property type="entry name" value="TRNA ENDONUCLEASE ANKZF1"/>
    <property type="match status" value="1"/>
</dbReference>
<feature type="compositionally biased region" description="Low complexity" evidence="12">
    <location>
        <begin position="115"/>
        <end position="124"/>
    </location>
</feature>
<dbReference type="PROSITE" id="PS50297">
    <property type="entry name" value="ANK_REP_REGION"/>
    <property type="match status" value="1"/>
</dbReference>
<comment type="domain">
    <text evidence="11">The VLRF1 domain mediates binding to the 60S ribosomal subunit.</text>
</comment>
<dbReference type="SMART" id="SM00220">
    <property type="entry name" value="S_TKc"/>
    <property type="match status" value="1"/>
</dbReference>
<feature type="compositionally biased region" description="Acidic residues" evidence="12">
    <location>
        <begin position="361"/>
        <end position="380"/>
    </location>
</feature>
<keyword evidence="6 11" id="KW-0255">Endonuclease</keyword>
<dbReference type="GO" id="GO:0005524">
    <property type="term" value="F:ATP binding"/>
    <property type="evidence" value="ECO:0007669"/>
    <property type="project" value="InterPro"/>
</dbReference>
<keyword evidence="16" id="KW-1185">Reference proteome</keyword>
<name>A0AAN7S3X4_MYCAM</name>
<comment type="caution">
    <text evidence="15">The sequence shown here is derived from an EMBL/GenBank/DDBJ whole genome shotgun (WGS) entry which is preliminary data.</text>
</comment>
<evidence type="ECO:0000256" key="5">
    <source>
        <dbReference type="ARBA" id="ARBA00022737"/>
    </source>
</evidence>
<evidence type="ECO:0000256" key="7">
    <source>
        <dbReference type="ARBA" id="ARBA00022801"/>
    </source>
</evidence>
<feature type="compositionally biased region" description="Basic residues" evidence="12">
    <location>
        <begin position="404"/>
        <end position="414"/>
    </location>
</feature>
<evidence type="ECO:0000256" key="8">
    <source>
        <dbReference type="ARBA" id="ARBA00023043"/>
    </source>
</evidence>
<dbReference type="PANTHER" id="PTHR16036">
    <property type="entry name" value="ANKYRIN REPEAT AND ZINC FINGER DOMAIN-CONTAINING PROTEIN 1"/>
    <property type="match status" value="1"/>
</dbReference>
<keyword evidence="5" id="KW-0677">Repeat</keyword>
<evidence type="ECO:0000256" key="12">
    <source>
        <dbReference type="SAM" id="MobiDB-lite"/>
    </source>
</evidence>
<evidence type="ECO:0000256" key="4">
    <source>
        <dbReference type="ARBA" id="ARBA00022722"/>
    </source>
</evidence>
<proteinExistence type="inferred from homology"/>
<evidence type="ECO:0000259" key="13">
    <source>
        <dbReference type="PROSITE" id="PS50011"/>
    </source>
</evidence>
<feature type="repeat" description="ANK" evidence="10">
    <location>
        <begin position="520"/>
        <end position="552"/>
    </location>
</feature>
<dbReference type="Proteomes" id="UP001333110">
    <property type="component" value="Unassembled WGS sequence"/>
</dbReference>
<keyword evidence="4 11" id="KW-0540">Nuclease</keyword>
<feature type="active site" evidence="11">
    <location>
        <position position="230"/>
    </location>
</feature>
<dbReference type="EMBL" id="JAUNZN010000008">
    <property type="protein sequence ID" value="KAK4817578.1"/>
    <property type="molecule type" value="Genomic_DNA"/>
</dbReference>
<dbReference type="AlphaFoldDB" id="A0AAN7S3X4"/>
<dbReference type="Gene3D" id="1.10.510.10">
    <property type="entry name" value="Transferase(Phosphotransferase) domain 1"/>
    <property type="match status" value="1"/>
</dbReference>
<dbReference type="PROSITE" id="PS00028">
    <property type="entry name" value="ZINC_FINGER_C2H2_1"/>
    <property type="match status" value="1"/>
</dbReference>